<evidence type="ECO:0000256" key="1">
    <source>
        <dbReference type="PROSITE-ProRule" id="PRU00024"/>
    </source>
</evidence>
<dbReference type="PROSITE" id="PS50119">
    <property type="entry name" value="ZF_BBOX"/>
    <property type="match status" value="2"/>
</dbReference>
<feature type="domain" description="B box-type" evidence="3">
    <location>
        <begin position="56"/>
        <end position="96"/>
    </location>
</feature>
<dbReference type="InterPro" id="IPR000315">
    <property type="entry name" value="Znf_B-box"/>
</dbReference>
<dbReference type="Gene3D" id="3.30.160.60">
    <property type="entry name" value="Classic Zinc Finger"/>
    <property type="match status" value="1"/>
</dbReference>
<keyword evidence="1" id="KW-0862">Zinc</keyword>
<dbReference type="CDD" id="cd00096">
    <property type="entry name" value="Ig"/>
    <property type="match status" value="1"/>
</dbReference>
<keyword evidence="2" id="KW-0472">Membrane</keyword>
<dbReference type="SMART" id="SM00336">
    <property type="entry name" value="BBOX"/>
    <property type="match status" value="2"/>
</dbReference>
<organism evidence="5 6">
    <name type="scientific">Mytilus galloprovincialis</name>
    <name type="common">Mediterranean mussel</name>
    <dbReference type="NCBI Taxonomy" id="29158"/>
    <lineage>
        <taxon>Eukaryota</taxon>
        <taxon>Metazoa</taxon>
        <taxon>Spiralia</taxon>
        <taxon>Lophotrochozoa</taxon>
        <taxon>Mollusca</taxon>
        <taxon>Bivalvia</taxon>
        <taxon>Autobranchia</taxon>
        <taxon>Pteriomorphia</taxon>
        <taxon>Mytilida</taxon>
        <taxon>Mytiloidea</taxon>
        <taxon>Mytilidae</taxon>
        <taxon>Mytilinae</taxon>
        <taxon>Mytilus</taxon>
    </lineage>
</organism>
<dbReference type="InterPro" id="IPR013098">
    <property type="entry name" value="Ig_I-set"/>
</dbReference>
<dbReference type="InterPro" id="IPR007110">
    <property type="entry name" value="Ig-like_dom"/>
</dbReference>
<proteinExistence type="predicted"/>
<keyword evidence="1" id="KW-0863">Zinc-finger</keyword>
<feature type="domain" description="Ig-like" evidence="4">
    <location>
        <begin position="368"/>
        <end position="472"/>
    </location>
</feature>
<dbReference type="SMART" id="SM00409">
    <property type="entry name" value="IG"/>
    <property type="match status" value="2"/>
</dbReference>
<gene>
    <name evidence="5" type="ORF">MGAL_10B092227A</name>
</gene>
<accession>A0A8B6E549</accession>
<dbReference type="InterPro" id="IPR013783">
    <property type="entry name" value="Ig-like_fold"/>
</dbReference>
<evidence type="ECO:0000256" key="2">
    <source>
        <dbReference type="SAM" id="Phobius"/>
    </source>
</evidence>
<comment type="caution">
    <text evidence="5">The sequence shown here is derived from an EMBL/GenBank/DDBJ whole genome shotgun (WGS) entry which is preliminary data.</text>
</comment>
<dbReference type="OrthoDB" id="6088471at2759"/>
<dbReference type="InterPro" id="IPR003599">
    <property type="entry name" value="Ig_sub"/>
</dbReference>
<dbReference type="CDD" id="cd19756">
    <property type="entry name" value="Bbox2"/>
    <property type="match status" value="1"/>
</dbReference>
<dbReference type="PANTHER" id="PTHR25462">
    <property type="entry name" value="BONUS, ISOFORM C-RELATED"/>
    <property type="match status" value="1"/>
</dbReference>
<dbReference type="Proteomes" id="UP000596742">
    <property type="component" value="Unassembled WGS sequence"/>
</dbReference>
<evidence type="ECO:0000313" key="6">
    <source>
        <dbReference type="Proteomes" id="UP000596742"/>
    </source>
</evidence>
<reference evidence="5" key="1">
    <citation type="submission" date="2018-11" db="EMBL/GenBank/DDBJ databases">
        <authorList>
            <person name="Alioto T."/>
            <person name="Alioto T."/>
        </authorList>
    </citation>
    <scope>NUCLEOTIDE SEQUENCE</scope>
</reference>
<dbReference type="Gene3D" id="2.60.40.10">
    <property type="entry name" value="Immunoglobulins"/>
    <property type="match status" value="2"/>
</dbReference>
<feature type="domain" description="B box-type" evidence="3">
    <location>
        <begin position="4"/>
        <end position="50"/>
    </location>
</feature>
<sequence length="768" mass="87384">MAQAASKTCEICVSAPGSQYCLDCEQYYCENCKSLHKRQKISTNHQFQNASELIPEGKSRCSQHKEKLNLMCNTCNVPVCTSCVTGNHNGHKFSKLVDVIAQLRGENEKNIRDKTNEANQNITKTEDSLKSFDNDVESVIKAITDQSNNIKRMVDKSVSKMIALVKEQSTKEKDKLMKILSAAKSTLVAGQNLDKRRQDLDKTRPDETMVQHINKMKEEISKLDIDSLPEFPKISFDSKAVTEDDIRQLIGSYTLSGCSPVKEKEYPQHGWLYRCSDCGKENILPDRYSDLLICFFHGSPLPDIEWYLPGINQPIQPSSKYQFTDPSVRRNLRITHLDLTDEGTYMCKGVNIGGYVEARIYVNVTSKPIFQEGETLKSQVIPDGQNAVFRCKMESLPDENTPSEPIWRINRKELSDEQYDSNFSHKYQLSADKEILTIKNVKYPEDSSSISCETGNIIFDRNGEDSYAKSYAYAFLRVMACPYGFILTNGSDCEPCTENWYGNDCLCFCECNNRQRCDNVLGCVDTSSRVTTTQSTIPRFVDRNLVVYILVIVCGMILVLGLCGCKNIWKTRDSRQIQSIKEDNRNMRVTLYNGIYDEVEALELVGSSNINPIQMKNITNAKEEAGSSDDTYPKYNDRTTVATSFALHESCRCIHTSDQSNFAFENNDDTHNSNVYEQIYDLTNEPCGYTNDSPQFIKKDNAKVEYLKPYQPLQGNCNQAPQTDADTFPLQTWTMKSKSSSEKIEENNEKEHYINGNMKFSYEDEQLL</sequence>
<name>A0A8B6E549_MYTGA</name>
<dbReference type="GO" id="GO:0061630">
    <property type="term" value="F:ubiquitin protein ligase activity"/>
    <property type="evidence" value="ECO:0007669"/>
    <property type="project" value="TreeGrafter"/>
</dbReference>
<feature type="transmembrane region" description="Helical" evidence="2">
    <location>
        <begin position="545"/>
        <end position="565"/>
    </location>
</feature>
<dbReference type="AlphaFoldDB" id="A0A8B6E549"/>
<dbReference type="Pfam" id="PF00643">
    <property type="entry name" value="zf-B_box"/>
    <property type="match status" value="1"/>
</dbReference>
<dbReference type="CDD" id="cd19757">
    <property type="entry name" value="Bbox1"/>
    <property type="match status" value="1"/>
</dbReference>
<keyword evidence="1" id="KW-0479">Metal-binding</keyword>
<dbReference type="EMBL" id="UYJE01004633">
    <property type="protein sequence ID" value="VDI29839.1"/>
    <property type="molecule type" value="Genomic_DNA"/>
</dbReference>
<dbReference type="GO" id="GO:0008270">
    <property type="term" value="F:zinc ion binding"/>
    <property type="evidence" value="ECO:0007669"/>
    <property type="project" value="UniProtKB-KW"/>
</dbReference>
<feature type="domain" description="Ig-like" evidence="4">
    <location>
        <begin position="292"/>
        <end position="365"/>
    </location>
</feature>
<keyword evidence="2" id="KW-0812">Transmembrane</keyword>
<dbReference type="PANTHER" id="PTHR25462:SF306">
    <property type="entry name" value="TRIPARTITE MOTIF CONTAINING 9"/>
    <property type="match status" value="1"/>
</dbReference>
<dbReference type="SUPFAM" id="SSF48726">
    <property type="entry name" value="Immunoglobulin"/>
    <property type="match status" value="2"/>
</dbReference>
<evidence type="ECO:0000259" key="3">
    <source>
        <dbReference type="PROSITE" id="PS50119"/>
    </source>
</evidence>
<evidence type="ECO:0000259" key="4">
    <source>
        <dbReference type="PROSITE" id="PS50835"/>
    </source>
</evidence>
<dbReference type="Pfam" id="PF07679">
    <property type="entry name" value="I-set"/>
    <property type="match status" value="1"/>
</dbReference>
<dbReference type="InterPro" id="IPR036179">
    <property type="entry name" value="Ig-like_dom_sf"/>
</dbReference>
<protein>
    <submittedName>
        <fullName evidence="5">Uncharacterized protein</fullName>
    </submittedName>
</protein>
<dbReference type="InterPro" id="IPR047153">
    <property type="entry name" value="TRIM45/56/19-like"/>
</dbReference>
<keyword evidence="6" id="KW-1185">Reference proteome</keyword>
<dbReference type="PROSITE" id="PS50835">
    <property type="entry name" value="IG_LIKE"/>
    <property type="match status" value="2"/>
</dbReference>
<keyword evidence="2" id="KW-1133">Transmembrane helix</keyword>
<evidence type="ECO:0000313" key="5">
    <source>
        <dbReference type="EMBL" id="VDI29839.1"/>
    </source>
</evidence>
<dbReference type="SUPFAM" id="SSF57845">
    <property type="entry name" value="B-box zinc-binding domain"/>
    <property type="match status" value="1"/>
</dbReference>